<protein>
    <submittedName>
        <fullName evidence="2">Uncharacterized protein</fullName>
    </submittedName>
</protein>
<name>A0A3N6N5D8_NATCH</name>
<dbReference type="AlphaFoldDB" id="A0A3N6N5D8"/>
<dbReference type="Proteomes" id="UP000281431">
    <property type="component" value="Unassembled WGS sequence"/>
</dbReference>
<dbReference type="EMBL" id="REFZ01000001">
    <property type="protein sequence ID" value="RQH03047.1"/>
    <property type="molecule type" value="Genomic_DNA"/>
</dbReference>
<reference evidence="2 3" key="1">
    <citation type="submission" date="2018-10" db="EMBL/GenBank/DDBJ databases">
        <title>Natrarchaeobius chitinivorans gen. nov., sp. nov., and Natrarchaeobius haloalkaliphilus sp. nov., alkaliphilic, chitin-utilizing haloarchaea from hypersaline alkaline lakes.</title>
        <authorList>
            <person name="Sorokin D.Y."/>
            <person name="Elcheninov A.G."/>
            <person name="Kostrikina N.A."/>
            <person name="Bale N.J."/>
            <person name="Sinninghe Damste J.S."/>
            <person name="Khijniak T.V."/>
            <person name="Kublanov I.V."/>
            <person name="Toshchakov S.V."/>
        </authorList>
    </citation>
    <scope>NUCLEOTIDE SEQUENCE [LARGE SCALE GENOMIC DNA]</scope>
    <source>
        <strain evidence="2 3">AArcht7</strain>
    </source>
</reference>
<proteinExistence type="predicted"/>
<organism evidence="2 3">
    <name type="scientific">Natrarchaeobius chitinivorans</name>
    <dbReference type="NCBI Taxonomy" id="1679083"/>
    <lineage>
        <taxon>Archaea</taxon>
        <taxon>Methanobacteriati</taxon>
        <taxon>Methanobacteriota</taxon>
        <taxon>Stenosarchaea group</taxon>
        <taxon>Halobacteria</taxon>
        <taxon>Halobacteriales</taxon>
        <taxon>Natrialbaceae</taxon>
        <taxon>Natrarchaeobius</taxon>
    </lineage>
</organism>
<keyword evidence="3" id="KW-1185">Reference proteome</keyword>
<comment type="caution">
    <text evidence="2">The sequence shown here is derived from an EMBL/GenBank/DDBJ whole genome shotgun (WGS) entry which is preliminary data.</text>
</comment>
<feature type="compositionally biased region" description="Basic and acidic residues" evidence="1">
    <location>
        <begin position="19"/>
        <end position="44"/>
    </location>
</feature>
<gene>
    <name evidence="2" type="ORF">EA472_00130</name>
</gene>
<evidence type="ECO:0000313" key="3">
    <source>
        <dbReference type="Proteomes" id="UP000281431"/>
    </source>
</evidence>
<evidence type="ECO:0000256" key="1">
    <source>
        <dbReference type="SAM" id="MobiDB-lite"/>
    </source>
</evidence>
<feature type="region of interest" description="Disordered" evidence="1">
    <location>
        <begin position="1"/>
        <end position="61"/>
    </location>
</feature>
<evidence type="ECO:0000313" key="2">
    <source>
        <dbReference type="EMBL" id="RQH03047.1"/>
    </source>
</evidence>
<sequence>MGRRLSLETDENSASGVGSERRAPRDDGGDVGDERRYFGRERSRTTPGASDGRTTSDRGYAFLPLVPVASLHG</sequence>
<accession>A0A3N6N5D8</accession>